<dbReference type="InterPro" id="IPR012668">
    <property type="entry name" value="CHP02466"/>
</dbReference>
<organism evidence="1 2">
    <name type="scientific">Sphingomonas lacunae</name>
    <dbReference type="NCBI Taxonomy" id="2698828"/>
    <lineage>
        <taxon>Bacteria</taxon>
        <taxon>Pseudomonadati</taxon>
        <taxon>Pseudomonadota</taxon>
        <taxon>Alphaproteobacteria</taxon>
        <taxon>Sphingomonadales</taxon>
        <taxon>Sphingomonadaceae</taxon>
        <taxon>Sphingomonas</taxon>
    </lineage>
</organism>
<dbReference type="Gene3D" id="2.60.120.620">
    <property type="entry name" value="q2cbj1_9rhob like domain"/>
    <property type="match status" value="1"/>
</dbReference>
<dbReference type="Proteomes" id="UP000503018">
    <property type="component" value="Chromosome"/>
</dbReference>
<sequence length="460" mass="49784">MTLTAPELLARAMALREMQDMAAALATVAEAAALAPADARIALAHAHIAYECWQPAADLFARAQRFMPADLAITRSHALALHADGEWLAAEALLRRSLAAHPGWVDGHKVLTTLSVTGGADAFDASFAEAVAADPANLALRLAWFHTLATARCWEQARAVLTDAQARFGDHRALRLLNAFYLAESGEGGHRADLFDGLEDVRDVGLDLARTRHSLRCGQPEAALAIIEPHLTGPAARSFWPYASLGWRLAGDPRSHWLDGDPVFTTHQDDVLTPDECATLATTLRRLLVLQAPYLEQSVRGGVQTDRHLFFNPDPVIQHLRARVADAVARYIATLPAAVPGHPLLGHARDDVRFEGSWSVLLRSQGFHASHTHSRGWISSALYIQLPTAEKLGAAPAGWFSHGTPPPELGLNLSAYGHMEVKAARLALFPSTMWHGTVPFDDGERLTVAFDVKVPAAIQG</sequence>
<evidence type="ECO:0008006" key="3">
    <source>
        <dbReference type="Google" id="ProtNLM"/>
    </source>
</evidence>
<gene>
    <name evidence="1" type="ORF">GV829_10830</name>
</gene>
<protein>
    <recommendedName>
        <fullName evidence="3">Tetratricopeptide repeat protein</fullName>
    </recommendedName>
</protein>
<keyword evidence="2" id="KW-1185">Reference proteome</keyword>
<proteinExistence type="predicted"/>
<dbReference type="InterPro" id="IPR011990">
    <property type="entry name" value="TPR-like_helical_dom_sf"/>
</dbReference>
<evidence type="ECO:0000313" key="2">
    <source>
        <dbReference type="Proteomes" id="UP000503018"/>
    </source>
</evidence>
<dbReference type="KEGG" id="slan:GV829_10830"/>
<reference evidence="1 2" key="1">
    <citation type="submission" date="2020-01" db="EMBL/GenBank/DDBJ databases">
        <title>Sphingomonas sp. strain CSW-10.</title>
        <authorList>
            <person name="Chen W.-M."/>
        </authorList>
    </citation>
    <scope>NUCLEOTIDE SEQUENCE [LARGE SCALE GENOMIC DNA]</scope>
    <source>
        <strain evidence="1 2">CSW-10</strain>
    </source>
</reference>
<dbReference type="Pfam" id="PF13759">
    <property type="entry name" value="2OG-FeII_Oxy_5"/>
    <property type="match status" value="1"/>
</dbReference>
<accession>A0A6M4AUT1</accession>
<evidence type="ECO:0000313" key="1">
    <source>
        <dbReference type="EMBL" id="QJQ32875.1"/>
    </source>
</evidence>
<dbReference type="Gene3D" id="1.25.40.10">
    <property type="entry name" value="Tetratricopeptide repeat domain"/>
    <property type="match status" value="1"/>
</dbReference>
<name>A0A6M4AUT1_9SPHN</name>
<dbReference type="AlphaFoldDB" id="A0A6M4AUT1"/>
<dbReference type="RefSeq" id="WP_169946574.1">
    <property type="nucleotide sequence ID" value="NZ_CP053015.1"/>
</dbReference>
<dbReference type="EMBL" id="CP053015">
    <property type="protein sequence ID" value="QJQ32875.1"/>
    <property type="molecule type" value="Genomic_DNA"/>
</dbReference>
<dbReference type="SUPFAM" id="SSF48452">
    <property type="entry name" value="TPR-like"/>
    <property type="match status" value="1"/>
</dbReference>